<evidence type="ECO:0000313" key="1">
    <source>
        <dbReference type="EMBL" id="MBA0772321.1"/>
    </source>
</evidence>
<protein>
    <submittedName>
        <fullName evidence="1">Uncharacterized protein</fullName>
    </submittedName>
</protein>
<dbReference type="EMBL" id="JABEZW010000008">
    <property type="protein sequence ID" value="MBA0772321.1"/>
    <property type="molecule type" value="Genomic_DNA"/>
</dbReference>
<comment type="caution">
    <text evidence="1">The sequence shown here is derived from an EMBL/GenBank/DDBJ whole genome shotgun (WGS) entry which is preliminary data.</text>
</comment>
<reference evidence="1 2" key="1">
    <citation type="journal article" date="2019" name="Genome Biol. Evol.">
        <title>Insights into the evolution of the New World diploid cottons (Gossypium, subgenus Houzingenia) based on genome sequencing.</title>
        <authorList>
            <person name="Grover C.E."/>
            <person name="Arick M.A. 2nd"/>
            <person name="Thrash A."/>
            <person name="Conover J.L."/>
            <person name="Sanders W.S."/>
            <person name="Peterson D.G."/>
            <person name="Frelichowski J.E."/>
            <person name="Scheffler J.A."/>
            <person name="Scheffler B.E."/>
            <person name="Wendel J.F."/>
        </authorList>
    </citation>
    <scope>NUCLEOTIDE SEQUENCE [LARGE SCALE GENOMIC DNA]</scope>
    <source>
        <strain evidence="1">8</strain>
        <tissue evidence="1">Leaf</tissue>
    </source>
</reference>
<sequence>MVFASGSIVSSSLGCFVTHCG</sequence>
<gene>
    <name evidence="1" type="ORF">Gotri_007723</name>
</gene>
<organism evidence="1 2">
    <name type="scientific">Gossypium trilobum</name>
    <dbReference type="NCBI Taxonomy" id="34281"/>
    <lineage>
        <taxon>Eukaryota</taxon>
        <taxon>Viridiplantae</taxon>
        <taxon>Streptophyta</taxon>
        <taxon>Embryophyta</taxon>
        <taxon>Tracheophyta</taxon>
        <taxon>Spermatophyta</taxon>
        <taxon>Magnoliopsida</taxon>
        <taxon>eudicotyledons</taxon>
        <taxon>Gunneridae</taxon>
        <taxon>Pentapetalae</taxon>
        <taxon>rosids</taxon>
        <taxon>malvids</taxon>
        <taxon>Malvales</taxon>
        <taxon>Malvaceae</taxon>
        <taxon>Malvoideae</taxon>
        <taxon>Gossypium</taxon>
    </lineage>
</organism>
<dbReference type="Proteomes" id="UP000593568">
    <property type="component" value="Unassembled WGS sequence"/>
</dbReference>
<accession>A0A7J9EHH7</accession>
<keyword evidence="2" id="KW-1185">Reference proteome</keyword>
<evidence type="ECO:0000313" key="2">
    <source>
        <dbReference type="Proteomes" id="UP000593568"/>
    </source>
</evidence>
<name>A0A7J9EHH7_9ROSI</name>
<proteinExistence type="predicted"/>
<dbReference type="AlphaFoldDB" id="A0A7J9EHH7"/>